<reference evidence="2 3" key="1">
    <citation type="submission" date="2017-03" db="EMBL/GenBank/DDBJ databases">
        <title>Genome Survey of Euroglyphus maynei.</title>
        <authorList>
            <person name="Arlian L.G."/>
            <person name="Morgan M.S."/>
            <person name="Rider S.D."/>
        </authorList>
    </citation>
    <scope>NUCLEOTIDE SEQUENCE [LARGE SCALE GENOMIC DNA]</scope>
    <source>
        <strain evidence="2">Arlian Lab</strain>
        <tissue evidence="2">Whole body</tissue>
    </source>
</reference>
<keyword evidence="1" id="KW-1133">Transmembrane helix</keyword>
<dbReference type="EMBL" id="MUJZ01004094">
    <property type="protein sequence ID" value="OTF83345.1"/>
    <property type="molecule type" value="Genomic_DNA"/>
</dbReference>
<accession>A0A1Y3BW40</accession>
<organism evidence="2 3">
    <name type="scientific">Euroglyphus maynei</name>
    <name type="common">Mayne's house dust mite</name>
    <dbReference type="NCBI Taxonomy" id="6958"/>
    <lineage>
        <taxon>Eukaryota</taxon>
        <taxon>Metazoa</taxon>
        <taxon>Ecdysozoa</taxon>
        <taxon>Arthropoda</taxon>
        <taxon>Chelicerata</taxon>
        <taxon>Arachnida</taxon>
        <taxon>Acari</taxon>
        <taxon>Acariformes</taxon>
        <taxon>Sarcoptiformes</taxon>
        <taxon>Astigmata</taxon>
        <taxon>Psoroptidia</taxon>
        <taxon>Analgoidea</taxon>
        <taxon>Pyroglyphidae</taxon>
        <taxon>Pyroglyphinae</taxon>
        <taxon>Euroglyphus</taxon>
    </lineage>
</organism>
<keyword evidence="1" id="KW-0472">Membrane</keyword>
<keyword evidence="1" id="KW-0812">Transmembrane</keyword>
<dbReference type="AlphaFoldDB" id="A0A1Y3BW40"/>
<protein>
    <submittedName>
        <fullName evidence="2">Uncharacterized protein</fullName>
    </submittedName>
</protein>
<dbReference type="Proteomes" id="UP000194236">
    <property type="component" value="Unassembled WGS sequence"/>
</dbReference>
<proteinExistence type="predicted"/>
<sequence>MISFYLVSCRLINRFSIFRYYRLQTSGLFDVWQKECYDAFDLKDDNNVNNSDGKTNPFTLEQLYQFFILYIQCILIAIIVR</sequence>
<feature type="transmembrane region" description="Helical" evidence="1">
    <location>
        <begin position="63"/>
        <end position="80"/>
    </location>
</feature>
<comment type="caution">
    <text evidence="2">The sequence shown here is derived from an EMBL/GenBank/DDBJ whole genome shotgun (WGS) entry which is preliminary data.</text>
</comment>
<evidence type="ECO:0000313" key="3">
    <source>
        <dbReference type="Proteomes" id="UP000194236"/>
    </source>
</evidence>
<evidence type="ECO:0000256" key="1">
    <source>
        <dbReference type="SAM" id="Phobius"/>
    </source>
</evidence>
<gene>
    <name evidence="2" type="ORF">BLA29_000141</name>
</gene>
<keyword evidence="3" id="KW-1185">Reference proteome</keyword>
<evidence type="ECO:0000313" key="2">
    <source>
        <dbReference type="EMBL" id="OTF83345.1"/>
    </source>
</evidence>
<name>A0A1Y3BW40_EURMA</name>